<feature type="compositionally biased region" description="Polar residues" evidence="2">
    <location>
        <begin position="329"/>
        <end position="350"/>
    </location>
</feature>
<feature type="region of interest" description="Disordered" evidence="2">
    <location>
        <begin position="299"/>
        <end position="407"/>
    </location>
</feature>
<feature type="compositionally biased region" description="Polar residues" evidence="2">
    <location>
        <begin position="518"/>
        <end position="527"/>
    </location>
</feature>
<dbReference type="Gene3D" id="3.30.40.10">
    <property type="entry name" value="Zinc/RING finger domain, C3HC4 (zinc finger)"/>
    <property type="match status" value="1"/>
</dbReference>
<dbReference type="GO" id="GO:0016567">
    <property type="term" value="P:protein ubiquitination"/>
    <property type="evidence" value="ECO:0007669"/>
    <property type="project" value="InterPro"/>
</dbReference>
<proteinExistence type="predicted"/>
<feature type="region of interest" description="Disordered" evidence="2">
    <location>
        <begin position="78"/>
        <end position="110"/>
    </location>
</feature>
<accession>A0A8H7PRK8</accession>
<reference evidence="4" key="1">
    <citation type="submission" date="2020-12" db="EMBL/GenBank/DDBJ databases">
        <title>Metabolic potential, ecology and presence of endohyphal bacteria is reflected in genomic diversity of Mucoromycotina.</title>
        <authorList>
            <person name="Muszewska A."/>
            <person name="Okrasinska A."/>
            <person name="Steczkiewicz K."/>
            <person name="Drgas O."/>
            <person name="Orlowska M."/>
            <person name="Perlinska-Lenart U."/>
            <person name="Aleksandrzak-Piekarczyk T."/>
            <person name="Szatraj K."/>
            <person name="Zielenkiewicz U."/>
            <person name="Pilsyk S."/>
            <person name="Malc E."/>
            <person name="Mieczkowski P."/>
            <person name="Kruszewska J.S."/>
            <person name="Biernat P."/>
            <person name="Pawlowska J."/>
        </authorList>
    </citation>
    <scope>NUCLEOTIDE SEQUENCE</scope>
    <source>
        <strain evidence="4">WA0000051536</strain>
    </source>
</reference>
<dbReference type="InterPro" id="IPR001878">
    <property type="entry name" value="Znf_CCHC"/>
</dbReference>
<dbReference type="PROSITE" id="PS50158">
    <property type="entry name" value="ZF_CCHC"/>
    <property type="match status" value="1"/>
</dbReference>
<gene>
    <name evidence="4" type="ORF">INT44_001652</name>
</gene>
<feature type="compositionally biased region" description="Basic residues" evidence="2">
    <location>
        <begin position="607"/>
        <end position="618"/>
    </location>
</feature>
<dbReference type="EMBL" id="JAEPRA010000011">
    <property type="protein sequence ID" value="KAG2178500.1"/>
    <property type="molecule type" value="Genomic_DNA"/>
</dbReference>
<feature type="compositionally biased region" description="Basic and acidic residues" evidence="2">
    <location>
        <begin position="376"/>
        <end position="391"/>
    </location>
</feature>
<feature type="compositionally biased region" description="Acidic residues" evidence="2">
    <location>
        <begin position="664"/>
        <end position="674"/>
    </location>
</feature>
<dbReference type="CDD" id="cd16620">
    <property type="entry name" value="vRING-HC-C4C4_RBBP6"/>
    <property type="match status" value="1"/>
</dbReference>
<evidence type="ECO:0000256" key="2">
    <source>
        <dbReference type="SAM" id="MobiDB-lite"/>
    </source>
</evidence>
<feature type="compositionally biased region" description="Basic and acidic residues" evidence="2">
    <location>
        <begin position="548"/>
        <end position="564"/>
    </location>
</feature>
<dbReference type="InterPro" id="IPR033489">
    <property type="entry name" value="RBBP6"/>
</dbReference>
<feature type="compositionally biased region" description="Low complexity" evidence="2">
    <location>
        <begin position="78"/>
        <end position="92"/>
    </location>
</feature>
<comment type="caution">
    <text evidence="4">The sequence shown here is derived from an EMBL/GenBank/DDBJ whole genome shotgun (WGS) entry which is preliminary data.</text>
</comment>
<evidence type="ECO:0000313" key="4">
    <source>
        <dbReference type="EMBL" id="KAG2178500.1"/>
    </source>
</evidence>
<feature type="compositionally biased region" description="Basic residues" evidence="2">
    <location>
        <begin position="565"/>
        <end position="577"/>
    </location>
</feature>
<sequence>MAEEDNRTEDERIQAILQQNDSWSPTRDQFQQSSPPPRNNQMPGMSNMNHGMGAPDMFNPMMAMNGPNMMSYQQQMQMQQFMMQQQQQQQQMSRNQNTQPGMRQPGQLPPETQLPPAGYVCYKCNQPGHWIYYCPNVPKGVHVRATNNGTAPANGVQQMQAPAIMPSQVSRVPLELLCRIDNKLMKDAVLVPCCGKSFCRECTYYHDDFLFLSVLFSLRFSQKMWSYSILFVSILDFLLRDIFSRSSRINQSTRITGYLGDGIKTTLASNPNCPSCGSSDVDVNRLIPNKSLRNSIQKYKDEHGDPDDQPLEPPPTQEAAPIIEEPSTPVETSSTENKPRNGNQAPTEVPQSPPKRNAQPARQYPTSGMPIQVFQSEERVQKNKPYNKQDDGDNDFSQQGGMMEQNEFYNGGGGDMGWMGMMGMPPNMMGMPPGMNPAMMAGMMGMGMPPPGGFPGFFPGPGGFPPPFPPPEMFGFPGNMNLGAGRGGFGGRGGRGGGRGGMKPSGPPRRVEGAASHHSPSTPTRQDVASPAEHKEEATVEDIPTGPRAERDRHDKPSHHDRPSSRNRHNSRSRSPKRHESDDRHHYSDRHHSRSSSRHHDRDTHRSSSKRRSRSRRRSPSERRSRSVSERRSRSPAKKRSPTPTGPRQTDEVARPVDSVVESVLDEIIFDEEPAPAPSEHDRKEHDSKRRSRERSSSRSRSSRSRHRDSRDSRHRHRSSDRHSRRQRSRDRR</sequence>
<keyword evidence="1" id="KW-0863">Zinc-finger</keyword>
<feature type="region of interest" description="Disordered" evidence="2">
    <location>
        <begin position="477"/>
        <end position="733"/>
    </location>
</feature>
<dbReference type="Pfam" id="PF00098">
    <property type="entry name" value="zf-CCHC"/>
    <property type="match status" value="1"/>
</dbReference>
<feature type="domain" description="CCHC-type" evidence="3">
    <location>
        <begin position="121"/>
        <end position="136"/>
    </location>
</feature>
<dbReference type="GO" id="GO:0061630">
    <property type="term" value="F:ubiquitin protein ligase activity"/>
    <property type="evidence" value="ECO:0007669"/>
    <property type="project" value="InterPro"/>
</dbReference>
<dbReference type="GO" id="GO:0006511">
    <property type="term" value="P:ubiquitin-dependent protein catabolic process"/>
    <property type="evidence" value="ECO:0007669"/>
    <property type="project" value="TreeGrafter"/>
</dbReference>
<protein>
    <recommendedName>
        <fullName evidence="3">CCHC-type domain-containing protein</fullName>
    </recommendedName>
</protein>
<feature type="compositionally biased region" description="Polar residues" evidence="2">
    <location>
        <begin position="16"/>
        <end position="48"/>
    </location>
</feature>
<evidence type="ECO:0000313" key="5">
    <source>
        <dbReference type="Proteomes" id="UP000612746"/>
    </source>
</evidence>
<dbReference type="GO" id="GO:0003676">
    <property type="term" value="F:nucleic acid binding"/>
    <property type="evidence" value="ECO:0007669"/>
    <property type="project" value="InterPro"/>
</dbReference>
<dbReference type="OrthoDB" id="2449078at2759"/>
<feature type="compositionally biased region" description="Basic residues" evidence="2">
    <location>
        <begin position="587"/>
        <end position="597"/>
    </location>
</feature>
<dbReference type="Proteomes" id="UP000612746">
    <property type="component" value="Unassembled WGS sequence"/>
</dbReference>
<name>A0A8H7PRK8_9FUNG</name>
<feature type="region of interest" description="Disordered" evidence="2">
    <location>
        <begin position="1"/>
        <end position="48"/>
    </location>
</feature>
<feature type="compositionally biased region" description="Basic and acidic residues" evidence="2">
    <location>
        <begin position="619"/>
        <end position="633"/>
    </location>
</feature>
<feature type="compositionally biased region" description="Gly residues" evidence="2">
    <location>
        <begin position="484"/>
        <end position="503"/>
    </location>
</feature>
<dbReference type="SMART" id="SM00343">
    <property type="entry name" value="ZnF_C2HC"/>
    <property type="match status" value="1"/>
</dbReference>
<dbReference type="SUPFAM" id="SSF57756">
    <property type="entry name" value="Retrovirus zinc finger-like domains"/>
    <property type="match status" value="1"/>
</dbReference>
<feature type="compositionally biased region" description="Basic residues" evidence="2">
    <location>
        <begin position="701"/>
        <end position="733"/>
    </location>
</feature>
<feature type="compositionally biased region" description="Basic and acidic residues" evidence="2">
    <location>
        <begin position="679"/>
        <end position="688"/>
    </location>
</feature>
<organism evidence="4 5">
    <name type="scientific">Umbelopsis vinacea</name>
    <dbReference type="NCBI Taxonomy" id="44442"/>
    <lineage>
        <taxon>Eukaryota</taxon>
        <taxon>Fungi</taxon>
        <taxon>Fungi incertae sedis</taxon>
        <taxon>Mucoromycota</taxon>
        <taxon>Mucoromycotina</taxon>
        <taxon>Umbelopsidomycetes</taxon>
        <taxon>Umbelopsidales</taxon>
        <taxon>Umbelopsidaceae</taxon>
        <taxon>Umbelopsis</taxon>
    </lineage>
</organism>
<dbReference type="Gene3D" id="4.10.60.10">
    <property type="entry name" value="Zinc finger, CCHC-type"/>
    <property type="match status" value="1"/>
</dbReference>
<dbReference type="GO" id="GO:0006397">
    <property type="term" value="P:mRNA processing"/>
    <property type="evidence" value="ECO:0007669"/>
    <property type="project" value="InterPro"/>
</dbReference>
<dbReference type="AlphaFoldDB" id="A0A8H7PRK8"/>
<keyword evidence="1" id="KW-0862">Zinc</keyword>
<dbReference type="PANTHER" id="PTHR15439:SF0">
    <property type="entry name" value="CELL DIVISION CYCLE AND APOPTOSIS REGULATOR PROTEIN 1-RELATED"/>
    <property type="match status" value="1"/>
</dbReference>
<dbReference type="InterPro" id="IPR036875">
    <property type="entry name" value="Znf_CCHC_sf"/>
</dbReference>
<keyword evidence="5" id="KW-1185">Reference proteome</keyword>
<dbReference type="SUPFAM" id="SSF57850">
    <property type="entry name" value="RING/U-box"/>
    <property type="match status" value="1"/>
</dbReference>
<keyword evidence="1" id="KW-0479">Metal-binding</keyword>
<evidence type="ECO:0000259" key="3">
    <source>
        <dbReference type="PROSITE" id="PS50158"/>
    </source>
</evidence>
<dbReference type="InterPro" id="IPR013083">
    <property type="entry name" value="Znf_RING/FYVE/PHD"/>
</dbReference>
<evidence type="ECO:0000256" key="1">
    <source>
        <dbReference type="PROSITE-ProRule" id="PRU00047"/>
    </source>
</evidence>
<dbReference type="GO" id="GO:0008270">
    <property type="term" value="F:zinc ion binding"/>
    <property type="evidence" value="ECO:0007669"/>
    <property type="project" value="UniProtKB-KW"/>
</dbReference>
<dbReference type="PANTHER" id="PTHR15439">
    <property type="entry name" value="RETINOBLASTOMA-BINDING PROTEIN 6"/>
    <property type="match status" value="1"/>
</dbReference>
<dbReference type="GO" id="GO:0005634">
    <property type="term" value="C:nucleus"/>
    <property type="evidence" value="ECO:0007669"/>
    <property type="project" value="TreeGrafter"/>
</dbReference>